<evidence type="ECO:0000256" key="1">
    <source>
        <dbReference type="SAM" id="MobiDB-lite"/>
    </source>
</evidence>
<sequence>MRSTALQAQHFRQFQNATGIKRLFQFREGDDAQQSAETTKNANFASILESARPAPTHAVSDKSSDHEARTGPGKRFGKLQRKHGALGTLGFSVTPVFRAKKALLAAQLMPFDLIVIHTTAIPEDRRSLAGELKRCSPLSFIVLLTEPGADACSRGHPDCDSVDAILQRPLTPQALHSAMARHQDDDRPYGPALQHDRERRHRPAV</sequence>
<comment type="caution">
    <text evidence="2">The sequence shown here is derived from an EMBL/GenBank/DDBJ whole genome shotgun (WGS) entry which is preliminary data.</text>
</comment>
<organism evidence="2 3">
    <name type="scientific">Massilia norwichensis</name>
    <dbReference type="NCBI Taxonomy" id="1442366"/>
    <lineage>
        <taxon>Bacteria</taxon>
        <taxon>Pseudomonadati</taxon>
        <taxon>Pseudomonadota</taxon>
        <taxon>Betaproteobacteria</taxon>
        <taxon>Burkholderiales</taxon>
        <taxon>Oxalobacteraceae</taxon>
        <taxon>Telluria group</taxon>
        <taxon>Massilia</taxon>
    </lineage>
</organism>
<dbReference type="RefSeq" id="WP_258847126.1">
    <property type="nucleotide sequence ID" value="NZ_JANUGX010000026.1"/>
</dbReference>
<name>A0ABT2AAX9_9BURK</name>
<dbReference type="EMBL" id="JANUGX010000026">
    <property type="protein sequence ID" value="MCS0591356.1"/>
    <property type="molecule type" value="Genomic_DNA"/>
</dbReference>
<dbReference type="InterPro" id="IPR011006">
    <property type="entry name" value="CheY-like_superfamily"/>
</dbReference>
<evidence type="ECO:0008006" key="4">
    <source>
        <dbReference type="Google" id="ProtNLM"/>
    </source>
</evidence>
<proteinExistence type="predicted"/>
<dbReference type="SUPFAM" id="SSF52172">
    <property type="entry name" value="CheY-like"/>
    <property type="match status" value="1"/>
</dbReference>
<feature type="region of interest" description="Disordered" evidence="1">
    <location>
        <begin position="53"/>
        <end position="76"/>
    </location>
</feature>
<gene>
    <name evidence="2" type="ORF">NX782_19380</name>
</gene>
<feature type="compositionally biased region" description="Basic and acidic residues" evidence="1">
    <location>
        <begin position="59"/>
        <end position="69"/>
    </location>
</feature>
<dbReference type="Proteomes" id="UP001205560">
    <property type="component" value="Unassembled WGS sequence"/>
</dbReference>
<evidence type="ECO:0000313" key="2">
    <source>
        <dbReference type="EMBL" id="MCS0591356.1"/>
    </source>
</evidence>
<protein>
    <recommendedName>
        <fullName evidence="4">Response regulatory domain-containing protein</fullName>
    </recommendedName>
</protein>
<accession>A0ABT2AAX9</accession>
<reference evidence="2 3" key="1">
    <citation type="submission" date="2022-08" db="EMBL/GenBank/DDBJ databases">
        <title>Reclassification of Massilia species as members of the genera Telluria, Duganella, Pseudoduganella, Mokoshia gen. nov. and Zemynaea gen. nov. using orthogonal and non-orthogonal genome-based approaches.</title>
        <authorList>
            <person name="Bowman J.P."/>
        </authorList>
    </citation>
    <scope>NUCLEOTIDE SEQUENCE [LARGE SCALE GENOMIC DNA]</scope>
    <source>
        <strain evidence="2 3">LMG 28164</strain>
    </source>
</reference>
<feature type="region of interest" description="Disordered" evidence="1">
    <location>
        <begin position="175"/>
        <end position="205"/>
    </location>
</feature>
<evidence type="ECO:0000313" key="3">
    <source>
        <dbReference type="Proteomes" id="UP001205560"/>
    </source>
</evidence>
<keyword evidence="3" id="KW-1185">Reference proteome</keyword>